<organism evidence="1 2">
    <name type="scientific">Fusibacter ferrireducens</name>
    <dbReference type="NCBI Taxonomy" id="2785058"/>
    <lineage>
        <taxon>Bacteria</taxon>
        <taxon>Bacillati</taxon>
        <taxon>Bacillota</taxon>
        <taxon>Clostridia</taxon>
        <taxon>Eubacteriales</taxon>
        <taxon>Eubacteriales Family XII. Incertae Sedis</taxon>
        <taxon>Fusibacter</taxon>
    </lineage>
</organism>
<proteinExistence type="predicted"/>
<sequence>MITLMDKYAIIGKNIRMKITSLQQTQMIKKSKKKLCLNPSMMLQAEKPKSTQKKSLQLWIKS</sequence>
<protein>
    <submittedName>
        <fullName evidence="1">Uncharacterized protein</fullName>
    </submittedName>
</protein>
<name>A0ABR9ZXS2_9FIRM</name>
<dbReference type="RefSeq" id="WP_194702994.1">
    <property type="nucleotide sequence ID" value="NZ_JADKNH010000010.1"/>
</dbReference>
<dbReference type="Proteomes" id="UP000614200">
    <property type="component" value="Unassembled WGS sequence"/>
</dbReference>
<accession>A0ABR9ZXS2</accession>
<evidence type="ECO:0000313" key="1">
    <source>
        <dbReference type="EMBL" id="MBF4694756.1"/>
    </source>
</evidence>
<keyword evidence="2" id="KW-1185">Reference proteome</keyword>
<gene>
    <name evidence="1" type="ORF">ISU02_16705</name>
</gene>
<reference evidence="1 2" key="1">
    <citation type="submission" date="2020-11" db="EMBL/GenBank/DDBJ databases">
        <title>Fusibacter basophilias sp. nov.</title>
        <authorList>
            <person name="Qiu D."/>
        </authorList>
    </citation>
    <scope>NUCLEOTIDE SEQUENCE [LARGE SCALE GENOMIC DNA]</scope>
    <source>
        <strain evidence="1 2">Q10-2</strain>
    </source>
</reference>
<evidence type="ECO:0000313" key="2">
    <source>
        <dbReference type="Proteomes" id="UP000614200"/>
    </source>
</evidence>
<comment type="caution">
    <text evidence="1">The sequence shown here is derived from an EMBL/GenBank/DDBJ whole genome shotgun (WGS) entry which is preliminary data.</text>
</comment>
<dbReference type="EMBL" id="JADKNH010000010">
    <property type="protein sequence ID" value="MBF4694756.1"/>
    <property type="molecule type" value="Genomic_DNA"/>
</dbReference>